<organism evidence="1 2">
    <name type="scientific">Corymbia citriodora subsp. variegata</name>
    <dbReference type="NCBI Taxonomy" id="360336"/>
    <lineage>
        <taxon>Eukaryota</taxon>
        <taxon>Viridiplantae</taxon>
        <taxon>Streptophyta</taxon>
        <taxon>Embryophyta</taxon>
        <taxon>Tracheophyta</taxon>
        <taxon>Spermatophyta</taxon>
        <taxon>Magnoliopsida</taxon>
        <taxon>eudicotyledons</taxon>
        <taxon>Gunneridae</taxon>
        <taxon>Pentapetalae</taxon>
        <taxon>rosids</taxon>
        <taxon>malvids</taxon>
        <taxon>Myrtales</taxon>
        <taxon>Myrtaceae</taxon>
        <taxon>Myrtoideae</taxon>
        <taxon>Eucalypteae</taxon>
        <taxon>Corymbia</taxon>
    </lineage>
</organism>
<keyword evidence="2" id="KW-1185">Reference proteome</keyword>
<dbReference type="AlphaFoldDB" id="A0A8T0CRK6"/>
<dbReference type="EMBL" id="MU089626">
    <property type="protein sequence ID" value="KAF7850277.1"/>
    <property type="molecule type" value="Genomic_DNA"/>
</dbReference>
<sequence length="79" mass="8136">MKPTRCRRLSASTLFAAMENGDVPEDANEHCPGNLSESAGKADCEGCPNQQACATAPKGPDPGPLSVPLPLIASGLFIL</sequence>
<accession>A0A8T0CRK6</accession>
<dbReference type="Gramene" id="rna-gnl|WGS:JABURB|Cocit.L5651.1">
    <property type="protein sequence ID" value="cds-KAF7850277.1"/>
    <property type="gene ID" value="gene-BT93_L5651"/>
</dbReference>
<name>A0A8T0CRK6_CORYI</name>
<dbReference type="Proteomes" id="UP000806378">
    <property type="component" value="Unassembled WGS sequence"/>
</dbReference>
<evidence type="ECO:0000313" key="1">
    <source>
        <dbReference type="EMBL" id="KAF7850277.1"/>
    </source>
</evidence>
<proteinExistence type="predicted"/>
<protein>
    <submittedName>
        <fullName evidence="1">Uncharacterized protein</fullName>
    </submittedName>
</protein>
<evidence type="ECO:0000313" key="2">
    <source>
        <dbReference type="Proteomes" id="UP000806378"/>
    </source>
</evidence>
<comment type="caution">
    <text evidence="1">The sequence shown here is derived from an EMBL/GenBank/DDBJ whole genome shotgun (WGS) entry which is preliminary data.</text>
</comment>
<reference evidence="1" key="1">
    <citation type="submission" date="2020-05" db="EMBL/GenBank/DDBJ databases">
        <title>WGS assembly of Corymbia citriodora subspecies variegata.</title>
        <authorList>
            <person name="Barry K."/>
            <person name="Hundley H."/>
            <person name="Shu S."/>
            <person name="Jenkins J."/>
            <person name="Grimwood J."/>
            <person name="Baten A."/>
        </authorList>
    </citation>
    <scope>NUCLEOTIDE SEQUENCE</scope>
    <source>
        <strain evidence="1">CV2-018</strain>
    </source>
</reference>
<gene>
    <name evidence="1" type="ORF">BT93_L5651</name>
</gene>
<dbReference type="OrthoDB" id="1681683at2759"/>